<organism evidence="2 3">
    <name type="scientific">Xylaria grammica</name>
    <dbReference type="NCBI Taxonomy" id="363999"/>
    <lineage>
        <taxon>Eukaryota</taxon>
        <taxon>Fungi</taxon>
        <taxon>Dikarya</taxon>
        <taxon>Ascomycota</taxon>
        <taxon>Pezizomycotina</taxon>
        <taxon>Sordariomycetes</taxon>
        <taxon>Xylariomycetidae</taxon>
        <taxon>Xylariales</taxon>
        <taxon>Xylariaceae</taxon>
        <taxon>Xylaria</taxon>
    </lineage>
</organism>
<feature type="region of interest" description="Disordered" evidence="1">
    <location>
        <begin position="373"/>
        <end position="419"/>
    </location>
</feature>
<feature type="compositionally biased region" description="Low complexity" evidence="1">
    <location>
        <begin position="402"/>
        <end position="412"/>
    </location>
</feature>
<dbReference type="EMBL" id="RYZI01000722">
    <property type="protein sequence ID" value="RWA03688.1"/>
    <property type="molecule type" value="Genomic_DNA"/>
</dbReference>
<protein>
    <submittedName>
        <fullName evidence="2">Uncharacterized protein</fullName>
    </submittedName>
</protein>
<proteinExistence type="predicted"/>
<dbReference type="STRING" id="363999.A0A439CNF5"/>
<reference evidence="2 3" key="1">
    <citation type="submission" date="2018-12" db="EMBL/GenBank/DDBJ databases">
        <title>Draft genome sequence of Xylaria grammica IHI A82.</title>
        <authorList>
            <person name="Buettner E."/>
            <person name="Kellner H."/>
        </authorList>
    </citation>
    <scope>NUCLEOTIDE SEQUENCE [LARGE SCALE GENOMIC DNA]</scope>
    <source>
        <strain evidence="2 3">IHI A82</strain>
    </source>
</reference>
<keyword evidence="3" id="KW-1185">Reference proteome</keyword>
<evidence type="ECO:0000313" key="2">
    <source>
        <dbReference type="EMBL" id="RWA03688.1"/>
    </source>
</evidence>
<comment type="caution">
    <text evidence="2">The sequence shown here is derived from an EMBL/GenBank/DDBJ whole genome shotgun (WGS) entry which is preliminary data.</text>
</comment>
<name>A0A439CNF5_9PEZI</name>
<gene>
    <name evidence="2" type="ORF">EKO27_g11416</name>
</gene>
<evidence type="ECO:0000313" key="3">
    <source>
        <dbReference type="Proteomes" id="UP000286045"/>
    </source>
</evidence>
<evidence type="ECO:0000256" key="1">
    <source>
        <dbReference type="SAM" id="MobiDB-lite"/>
    </source>
</evidence>
<dbReference type="AlphaFoldDB" id="A0A439CNF5"/>
<sequence length="419" mass="46609">MAPEAWESNETSEGYSDLLVGEAGFLPFQVLAQLQYQRPWHSKIRLPIEGDADRDADFCHVESHDLDCLLIVLRALISFKFCPENRYRRSALFVCALHSFGWDRRADYGAKGMLVAKLFPDHLDDPGALRPVLTFKNLVRHPAVERAVFGQHSFALKSRQLLISDPGSSADVESIIASSFEDLAREGEVKWDGVMTLGRAVADQSYDLDLAAENGTKIARRYGIAPPFLRVSFTPDEHHPRGFDDVQSFRLATPLLRRDGDMMVEVASDHTYHLAAVVRMNPGDPVGDQAEVRLYDIHGRMMLPEIESNSDHRRVIERKIRPDSGWKVGDPAFEFALFYTRWDPDLERLCPLSPTPDPPAEYLSPPPVYPYQFAYVDNSGSESGHESDDSDVGLSRSVSRLGAGTSSSDSGSAGSGRGN</sequence>
<dbReference type="Proteomes" id="UP000286045">
    <property type="component" value="Unassembled WGS sequence"/>
</dbReference>
<accession>A0A439CNF5</accession>